<reference evidence="2 3" key="1">
    <citation type="submission" date="2018-10" db="EMBL/GenBank/DDBJ databases">
        <title>Genomic Encyclopedia of Type Strains, Phase IV (KMG-IV): sequencing the most valuable type-strain genomes for metagenomic binning, comparative biology and taxonomic classification.</title>
        <authorList>
            <person name="Goeker M."/>
        </authorList>
    </citation>
    <scope>NUCLEOTIDE SEQUENCE [LARGE SCALE GENOMIC DNA]</scope>
    <source>
        <strain evidence="2 3">DSM 23841</strain>
    </source>
</reference>
<comment type="caution">
    <text evidence="2">The sequence shown here is derived from an EMBL/GenBank/DDBJ whole genome shotgun (WGS) entry which is preliminary data.</text>
</comment>
<feature type="domain" description="HDOD" evidence="1">
    <location>
        <begin position="214"/>
        <end position="397"/>
    </location>
</feature>
<evidence type="ECO:0000313" key="2">
    <source>
        <dbReference type="EMBL" id="RKT61932.1"/>
    </source>
</evidence>
<gene>
    <name evidence="2" type="ORF">DFR40_0496</name>
</gene>
<dbReference type="PANTHER" id="PTHR33525:SF4">
    <property type="entry name" value="CYCLIC DI-GMP PHOSPHODIESTERASE CDGJ"/>
    <property type="match status" value="1"/>
</dbReference>
<dbReference type="Gene3D" id="1.10.3210.10">
    <property type="entry name" value="Hypothetical protein af1432"/>
    <property type="match status" value="1"/>
</dbReference>
<dbReference type="AlphaFoldDB" id="A0A495WJL4"/>
<sequence length="417" mass="44766">MNFLRRLFGRRPATPQPVASASAPAVAPPPAPRLLLAWQEMIDSSSRIAGYRLQIKSFGDAGSDATALVDALQREDARAFAERRLLLVPLAAGQWQAADFTPVIGARSCFLLAADVDREPAVAAIRAAGGSIGLCLEDADAATADLVYFDLHAQPLAELEQRLQALRRQRPGLQLLAEGVGSWAEHRLCLRIGADFSCGGFAASRDQEAAGKRAGASRLAVLALLDQLRADADLKEIAATATRDPALVVRLLEMANSPLYGLSRQVAGIEEAVTLLGRDALYRWLSIALFSLDADGHDQTLLVVALCRAALLEALVRDGDRRAADERFLVGLLSPLDALLEMPMAEILARIRLPANVADALLDNAGPHARYLQLARLLERCRLDQAVILAGALEIAPATLIDSYRQALAWACAELDV</sequence>
<dbReference type="OrthoDB" id="9804751at2"/>
<evidence type="ECO:0000259" key="1">
    <source>
        <dbReference type="PROSITE" id="PS51833"/>
    </source>
</evidence>
<dbReference type="InterPro" id="IPR052340">
    <property type="entry name" value="RNase_Y/CdgJ"/>
</dbReference>
<keyword evidence="3" id="KW-1185">Reference proteome</keyword>
<dbReference type="EMBL" id="RBXP01000005">
    <property type="protein sequence ID" value="RKT61932.1"/>
    <property type="molecule type" value="Genomic_DNA"/>
</dbReference>
<dbReference type="RefSeq" id="WP_121456906.1">
    <property type="nucleotide sequence ID" value="NZ_RBXP01000005.1"/>
</dbReference>
<proteinExistence type="predicted"/>
<evidence type="ECO:0000313" key="3">
    <source>
        <dbReference type="Proteomes" id="UP000270626"/>
    </source>
</evidence>
<dbReference type="Pfam" id="PF08668">
    <property type="entry name" value="HDOD"/>
    <property type="match status" value="1"/>
</dbReference>
<dbReference type="PROSITE" id="PS51833">
    <property type="entry name" value="HDOD"/>
    <property type="match status" value="1"/>
</dbReference>
<name>A0A495WJL4_9RHOO</name>
<dbReference type="InterPro" id="IPR013976">
    <property type="entry name" value="HDOD"/>
</dbReference>
<protein>
    <submittedName>
        <fullName evidence="2">EAL and modified HD-GYP domain-containing signal transduction protein</fullName>
    </submittedName>
</protein>
<dbReference type="Proteomes" id="UP000270626">
    <property type="component" value="Unassembled WGS sequence"/>
</dbReference>
<organism evidence="2 3">
    <name type="scientific">Azonexus fungiphilus</name>
    <dbReference type="NCBI Taxonomy" id="146940"/>
    <lineage>
        <taxon>Bacteria</taxon>
        <taxon>Pseudomonadati</taxon>
        <taxon>Pseudomonadota</taxon>
        <taxon>Betaproteobacteria</taxon>
        <taxon>Rhodocyclales</taxon>
        <taxon>Azonexaceae</taxon>
        <taxon>Azonexus</taxon>
    </lineage>
</organism>
<dbReference type="SUPFAM" id="SSF109604">
    <property type="entry name" value="HD-domain/PDEase-like"/>
    <property type="match status" value="1"/>
</dbReference>
<accession>A0A495WJL4</accession>
<dbReference type="PANTHER" id="PTHR33525">
    <property type="match status" value="1"/>
</dbReference>